<dbReference type="RefSeq" id="WP_185675921.1">
    <property type="nucleotide sequence ID" value="NZ_JACHVB010000035.1"/>
</dbReference>
<accession>A0A842HEE7</accession>
<name>A0A842HEE7_9BACT</name>
<evidence type="ECO:0000313" key="1">
    <source>
        <dbReference type="EMBL" id="MBC2594955.1"/>
    </source>
</evidence>
<dbReference type="AlphaFoldDB" id="A0A842HEE7"/>
<sequence>MTVGDIEDMLAAPLGVESVSELPQSSRNRIRSVVNGVLSRIYAPEDGSRPKWSERNRGYRMPAPKSVTLTVTEGAATFTAVGHTFDNSQAGCVIKTGESWYNYAGKDGSNADCFTQPYNGPSGTVEGTVYFCCATLENDVVGVIGVPQAVGIGPLEAISGVDEQTLYRAYWTADFTDLRNYYRAYDYPRRTFERGNEYDLGDPYFYFIDDAAFSPLANLSVSKRLFIYPLPDVAVSIQLRVNVVPQVASDADQIPLPPGVNDSVFRALAQESMANVFEDYPVSNVQGLQVEAARGRAQIKSLSKTQRVRKGTLRMPPGW</sequence>
<reference evidence="1 2" key="1">
    <citation type="submission" date="2020-07" db="EMBL/GenBank/DDBJ databases">
        <authorList>
            <person name="Feng X."/>
        </authorList>
    </citation>
    <scope>NUCLEOTIDE SEQUENCE [LARGE SCALE GENOMIC DNA]</scope>
    <source>
        <strain evidence="1 2">JCM31066</strain>
    </source>
</reference>
<organism evidence="1 2">
    <name type="scientific">Ruficoccus amylovorans</name>
    <dbReference type="NCBI Taxonomy" id="1804625"/>
    <lineage>
        <taxon>Bacteria</taxon>
        <taxon>Pseudomonadati</taxon>
        <taxon>Verrucomicrobiota</taxon>
        <taxon>Opitutia</taxon>
        <taxon>Puniceicoccales</taxon>
        <taxon>Cerasicoccaceae</taxon>
        <taxon>Ruficoccus</taxon>
    </lineage>
</organism>
<dbReference type="EMBL" id="JACHVB010000035">
    <property type="protein sequence ID" value="MBC2594955.1"/>
    <property type="molecule type" value="Genomic_DNA"/>
</dbReference>
<protein>
    <submittedName>
        <fullName evidence="1">Uncharacterized protein</fullName>
    </submittedName>
</protein>
<comment type="caution">
    <text evidence="1">The sequence shown here is derived from an EMBL/GenBank/DDBJ whole genome shotgun (WGS) entry which is preliminary data.</text>
</comment>
<gene>
    <name evidence="1" type="ORF">H5P28_11870</name>
</gene>
<dbReference type="Proteomes" id="UP000546464">
    <property type="component" value="Unassembled WGS sequence"/>
</dbReference>
<proteinExistence type="predicted"/>
<evidence type="ECO:0000313" key="2">
    <source>
        <dbReference type="Proteomes" id="UP000546464"/>
    </source>
</evidence>
<keyword evidence="2" id="KW-1185">Reference proteome</keyword>